<name>A0ACC1X2L7_MELAZ</name>
<evidence type="ECO:0000313" key="1">
    <source>
        <dbReference type="EMBL" id="KAJ4705534.1"/>
    </source>
</evidence>
<evidence type="ECO:0000313" key="2">
    <source>
        <dbReference type="Proteomes" id="UP001164539"/>
    </source>
</evidence>
<reference evidence="1 2" key="1">
    <citation type="journal article" date="2023" name="Science">
        <title>Complex scaffold remodeling in plant triterpene biosynthesis.</title>
        <authorList>
            <person name="De La Pena R."/>
            <person name="Hodgson H."/>
            <person name="Liu J.C."/>
            <person name="Stephenson M.J."/>
            <person name="Martin A.C."/>
            <person name="Owen C."/>
            <person name="Harkess A."/>
            <person name="Leebens-Mack J."/>
            <person name="Jimenez L.E."/>
            <person name="Osbourn A."/>
            <person name="Sattely E.S."/>
        </authorList>
    </citation>
    <scope>NUCLEOTIDE SEQUENCE [LARGE SCALE GENOMIC DNA]</scope>
    <source>
        <strain evidence="2">cv. JPN11</strain>
        <tissue evidence="1">Leaf</tissue>
    </source>
</reference>
<proteinExistence type="predicted"/>
<accession>A0ACC1X2L7</accession>
<organism evidence="1 2">
    <name type="scientific">Melia azedarach</name>
    <name type="common">Chinaberry tree</name>
    <dbReference type="NCBI Taxonomy" id="155640"/>
    <lineage>
        <taxon>Eukaryota</taxon>
        <taxon>Viridiplantae</taxon>
        <taxon>Streptophyta</taxon>
        <taxon>Embryophyta</taxon>
        <taxon>Tracheophyta</taxon>
        <taxon>Spermatophyta</taxon>
        <taxon>Magnoliopsida</taxon>
        <taxon>eudicotyledons</taxon>
        <taxon>Gunneridae</taxon>
        <taxon>Pentapetalae</taxon>
        <taxon>rosids</taxon>
        <taxon>malvids</taxon>
        <taxon>Sapindales</taxon>
        <taxon>Meliaceae</taxon>
        <taxon>Melia</taxon>
    </lineage>
</organism>
<sequence>MYTINLLEGFNSADHSSATAENLRQFSAVDRNPFICPRCSKAFPTTQALGGHQNAHRRKRNGERWTSLEERREKARELLIQNSKPPGDGQIIDFWAKDLAKTTDSSNGGPVPNEKFMGNGEMGEFVERDFLAMVVRGGGDGWLEEFPVDYRAHDITSTIELDLTLKL</sequence>
<keyword evidence="2" id="KW-1185">Reference proteome</keyword>
<protein>
    <submittedName>
        <fullName evidence="1">Zinc finger protein</fullName>
    </submittedName>
</protein>
<dbReference type="EMBL" id="CM051405">
    <property type="protein sequence ID" value="KAJ4705534.1"/>
    <property type="molecule type" value="Genomic_DNA"/>
</dbReference>
<gene>
    <name evidence="1" type="ORF">OWV82_022298</name>
</gene>
<dbReference type="Proteomes" id="UP001164539">
    <property type="component" value="Chromosome 12"/>
</dbReference>
<comment type="caution">
    <text evidence="1">The sequence shown here is derived from an EMBL/GenBank/DDBJ whole genome shotgun (WGS) entry which is preliminary data.</text>
</comment>